<dbReference type="Gene3D" id="3.40.50.150">
    <property type="entry name" value="Vaccinia Virus protein VP39"/>
    <property type="match status" value="2"/>
</dbReference>
<dbReference type="PANTHER" id="PTHR44575:SF2">
    <property type="entry name" value="OS01G0589200 PROTEIN"/>
    <property type="match status" value="1"/>
</dbReference>
<keyword evidence="1" id="KW-0489">Methyltransferase</keyword>
<evidence type="ECO:0000313" key="2">
    <source>
        <dbReference type="Proteomes" id="UP001151760"/>
    </source>
</evidence>
<accession>A0ABQ5BP94</accession>
<protein>
    <submittedName>
        <fullName evidence="1">Methyltransferase</fullName>
    </submittedName>
</protein>
<organism evidence="1 2">
    <name type="scientific">Tanacetum coccineum</name>
    <dbReference type="NCBI Taxonomy" id="301880"/>
    <lineage>
        <taxon>Eukaryota</taxon>
        <taxon>Viridiplantae</taxon>
        <taxon>Streptophyta</taxon>
        <taxon>Embryophyta</taxon>
        <taxon>Tracheophyta</taxon>
        <taxon>Spermatophyta</taxon>
        <taxon>Magnoliopsida</taxon>
        <taxon>eudicotyledons</taxon>
        <taxon>Gunneridae</taxon>
        <taxon>Pentapetalae</taxon>
        <taxon>asterids</taxon>
        <taxon>campanulids</taxon>
        <taxon>Asterales</taxon>
        <taxon>Asteraceae</taxon>
        <taxon>Asteroideae</taxon>
        <taxon>Anthemideae</taxon>
        <taxon>Anthemidinae</taxon>
        <taxon>Tanacetum</taxon>
    </lineage>
</organism>
<dbReference type="GO" id="GO:0032259">
    <property type="term" value="P:methylation"/>
    <property type="evidence" value="ECO:0007669"/>
    <property type="project" value="UniProtKB-KW"/>
</dbReference>
<keyword evidence="1" id="KW-0808">Transferase</keyword>
<dbReference type="EMBL" id="BQNB010013494">
    <property type="protein sequence ID" value="GJT16671.1"/>
    <property type="molecule type" value="Genomic_DNA"/>
</dbReference>
<dbReference type="PANTHER" id="PTHR44575">
    <property type="entry name" value="OS01G0589200 PROTEIN"/>
    <property type="match status" value="1"/>
</dbReference>
<dbReference type="Proteomes" id="UP001151760">
    <property type="component" value="Unassembled WGS sequence"/>
</dbReference>
<proteinExistence type="predicted"/>
<gene>
    <name evidence="1" type="ORF">Tco_0875377</name>
</gene>
<keyword evidence="2" id="KW-1185">Reference proteome</keyword>
<reference evidence="1" key="2">
    <citation type="submission" date="2022-01" db="EMBL/GenBank/DDBJ databases">
        <authorList>
            <person name="Yamashiro T."/>
            <person name="Shiraishi A."/>
            <person name="Satake H."/>
            <person name="Nakayama K."/>
        </authorList>
    </citation>
    <scope>NUCLEOTIDE SEQUENCE</scope>
</reference>
<comment type="caution">
    <text evidence="1">The sequence shown here is derived from an EMBL/GenBank/DDBJ whole genome shotgun (WGS) entry which is preliminary data.</text>
</comment>
<dbReference type="InterPro" id="IPR029063">
    <property type="entry name" value="SAM-dependent_MTases_sf"/>
</dbReference>
<sequence length="169" mass="19061">MAGLFDKQAEEYLDARPTYPAEWDSMLADRTSCHSLAWDVGIGNGQAAIGEAEHYKQVIGTDISEPQLKLAKPHPLVRFYSVINRVLKQHGLFAMWGYNDFDITPDIDAALKRFHDTTFPYWKEDINYLMVIHKELSFESVGLGSEGSPLKLDIPKKLAFDGVLGMLRS</sequence>
<name>A0ABQ5BP94_9ASTR</name>
<evidence type="ECO:0000313" key="1">
    <source>
        <dbReference type="EMBL" id="GJT16671.1"/>
    </source>
</evidence>
<reference evidence="1" key="1">
    <citation type="journal article" date="2022" name="Int. J. Mol. Sci.">
        <title>Draft Genome of Tanacetum Coccineum: Genomic Comparison of Closely Related Tanacetum-Family Plants.</title>
        <authorList>
            <person name="Yamashiro T."/>
            <person name="Shiraishi A."/>
            <person name="Nakayama K."/>
            <person name="Satake H."/>
        </authorList>
    </citation>
    <scope>NUCLEOTIDE SEQUENCE</scope>
</reference>
<dbReference type="GO" id="GO:0008168">
    <property type="term" value="F:methyltransferase activity"/>
    <property type="evidence" value="ECO:0007669"/>
    <property type="project" value="UniProtKB-KW"/>
</dbReference>
<dbReference type="SUPFAM" id="SSF53335">
    <property type="entry name" value="S-adenosyl-L-methionine-dependent methyltransferases"/>
    <property type="match status" value="1"/>
</dbReference>